<name>A0AAD9FE50_DISEL</name>
<keyword evidence="1" id="KW-0732">Signal</keyword>
<organism evidence="2 3">
    <name type="scientific">Dissostichus eleginoides</name>
    <name type="common">Patagonian toothfish</name>
    <name type="synonym">Dissostichus amissus</name>
    <dbReference type="NCBI Taxonomy" id="100907"/>
    <lineage>
        <taxon>Eukaryota</taxon>
        <taxon>Metazoa</taxon>
        <taxon>Chordata</taxon>
        <taxon>Craniata</taxon>
        <taxon>Vertebrata</taxon>
        <taxon>Euteleostomi</taxon>
        <taxon>Actinopterygii</taxon>
        <taxon>Neopterygii</taxon>
        <taxon>Teleostei</taxon>
        <taxon>Neoteleostei</taxon>
        <taxon>Acanthomorphata</taxon>
        <taxon>Eupercaria</taxon>
        <taxon>Perciformes</taxon>
        <taxon>Notothenioidei</taxon>
        <taxon>Nototheniidae</taxon>
        <taxon>Dissostichus</taxon>
    </lineage>
</organism>
<evidence type="ECO:0000313" key="2">
    <source>
        <dbReference type="EMBL" id="KAK1897921.1"/>
    </source>
</evidence>
<dbReference type="AlphaFoldDB" id="A0AAD9FE50"/>
<dbReference type="Proteomes" id="UP001228049">
    <property type="component" value="Unassembled WGS sequence"/>
</dbReference>
<accession>A0AAD9FE50</accession>
<evidence type="ECO:0000256" key="1">
    <source>
        <dbReference type="SAM" id="SignalP"/>
    </source>
</evidence>
<protein>
    <submittedName>
        <fullName evidence="2">Protein Shroom2</fullName>
    </submittedName>
</protein>
<proteinExistence type="predicted"/>
<dbReference type="EMBL" id="JASDAP010000008">
    <property type="protein sequence ID" value="KAK1897921.1"/>
    <property type="molecule type" value="Genomic_DNA"/>
</dbReference>
<sequence length="197" mass="20611">MIALLPMCSAWFAASVRSVCCAESAGKPPGFLDSWSQYIIYSTILNSGPAVAQFPKSGHNRNRTLMSGNGGFAGFCCVMLILSGDIHLNPGPGHVQQTHTDGAPLSFIHCEQVAGANHFVPRSVSVAMTGVASCGCGAAAVIGDPSISWTRATQSCALSGETPHLTCGPRLRINDTPVPVPPVQGDLYDTIRQATQQ</sequence>
<reference evidence="2" key="1">
    <citation type="submission" date="2023-04" db="EMBL/GenBank/DDBJ databases">
        <title>Chromosome-level genome of Chaenocephalus aceratus.</title>
        <authorList>
            <person name="Park H."/>
        </authorList>
    </citation>
    <scope>NUCLEOTIDE SEQUENCE</scope>
    <source>
        <strain evidence="2">DE</strain>
        <tissue evidence="2">Muscle</tissue>
    </source>
</reference>
<gene>
    <name evidence="2" type="ORF">KUDE01_017449</name>
</gene>
<keyword evidence="3" id="KW-1185">Reference proteome</keyword>
<evidence type="ECO:0000313" key="3">
    <source>
        <dbReference type="Proteomes" id="UP001228049"/>
    </source>
</evidence>
<comment type="caution">
    <text evidence="2">The sequence shown here is derived from an EMBL/GenBank/DDBJ whole genome shotgun (WGS) entry which is preliminary data.</text>
</comment>
<feature type="chain" id="PRO_5042227180" evidence="1">
    <location>
        <begin position="22"/>
        <end position="197"/>
    </location>
</feature>
<feature type="signal peptide" evidence="1">
    <location>
        <begin position="1"/>
        <end position="21"/>
    </location>
</feature>